<name>A0A8J3TTW6_9ACTN</name>
<evidence type="ECO:0000313" key="2">
    <source>
        <dbReference type="Proteomes" id="UP000650628"/>
    </source>
</evidence>
<evidence type="ECO:0000313" key="1">
    <source>
        <dbReference type="EMBL" id="GII33038.1"/>
    </source>
</evidence>
<keyword evidence="2" id="KW-1185">Reference proteome</keyword>
<organism evidence="1 2">
    <name type="scientific">Planotetraspora mira</name>
    <dbReference type="NCBI Taxonomy" id="58121"/>
    <lineage>
        <taxon>Bacteria</taxon>
        <taxon>Bacillati</taxon>
        <taxon>Actinomycetota</taxon>
        <taxon>Actinomycetes</taxon>
        <taxon>Streptosporangiales</taxon>
        <taxon>Streptosporangiaceae</taxon>
        <taxon>Planotetraspora</taxon>
    </lineage>
</organism>
<protein>
    <submittedName>
        <fullName evidence="1">Uncharacterized protein</fullName>
    </submittedName>
</protein>
<dbReference type="AlphaFoldDB" id="A0A8J3TTW6"/>
<dbReference type="Proteomes" id="UP000650628">
    <property type="component" value="Unassembled WGS sequence"/>
</dbReference>
<sequence length="165" mass="17162">MREHGGTGVEVRERRGLEHEAIAGCGPLAGGDLDDPGPVRRAAHERAGVVEGVDTVEHVGGEQCGQLAWVHPAAPVSPAVVADVVQAGGGHHMHPGLLADARDSYGVPAGRARHRVDHLASFYEAQAESTNFGGTAVSSLVYVHKCRVLSLLAQGFVSAGAELRQ</sequence>
<reference evidence="1 2" key="1">
    <citation type="submission" date="2021-01" db="EMBL/GenBank/DDBJ databases">
        <title>Whole genome shotgun sequence of Planotetraspora mira NBRC 15435.</title>
        <authorList>
            <person name="Komaki H."/>
            <person name="Tamura T."/>
        </authorList>
    </citation>
    <scope>NUCLEOTIDE SEQUENCE [LARGE SCALE GENOMIC DNA]</scope>
    <source>
        <strain evidence="1 2">NBRC 15435</strain>
    </source>
</reference>
<gene>
    <name evidence="1" type="ORF">Pmi06nite_64800</name>
</gene>
<proteinExistence type="predicted"/>
<accession>A0A8J3TTW6</accession>
<comment type="caution">
    <text evidence="1">The sequence shown here is derived from an EMBL/GenBank/DDBJ whole genome shotgun (WGS) entry which is preliminary data.</text>
</comment>
<dbReference type="EMBL" id="BOOO01000037">
    <property type="protein sequence ID" value="GII33038.1"/>
    <property type="molecule type" value="Genomic_DNA"/>
</dbReference>